<dbReference type="Proteomes" id="UP000005938">
    <property type="component" value="Unassembled WGS sequence"/>
</dbReference>
<name>I0WJ46_9FLAO</name>
<dbReference type="GO" id="GO:0015288">
    <property type="term" value="F:porin activity"/>
    <property type="evidence" value="ECO:0007669"/>
    <property type="project" value="TreeGrafter"/>
</dbReference>
<dbReference type="eggNOG" id="COG1538">
    <property type="taxonomic scope" value="Bacteria"/>
</dbReference>
<sequence length="383" mass="43406">MNYPLAAQKGLLQQQLEVQKAVMKSQQLPSLELAAQATYQSDVTHVPVPNLGIEPLSKDQYRSTLTMKQLIYAGGRIGANLSLESVKAIAKEREIEVQLYQMKWEVNRLYFSILLAQEQRELLVVRGKQLEEKRIEVGSGVQNGMLILSSQQVLDAEIILLKQQLITVEQWEKTMYKSLSLLIGKELELGALLNRPSFTTPMVYKDRPEVNLFASRKETLVLQEEIIKKDLLPSVSAFATGGYGNPALNMLENSFQPFYVVGMQLQWNILDWNASKKKRESLQLSRELITTEEAVFNLTMQRALSEQSIELEKLKQLIEADLALVELRKEVVISAASQMQNGVITTSAYLVDLNKLYESENQLSMHKLQFLLVQANYSLTKGI</sequence>
<reference evidence="6 7" key="1">
    <citation type="journal article" date="2012" name="J. Bacteriol.">
        <title>Genome Sequence of the Halotolerant Bacterium Imtechella halotolerans K1T.</title>
        <authorList>
            <person name="Kumar S."/>
            <person name="Vikram S."/>
            <person name="Subramanian S."/>
            <person name="Raghava G.P."/>
            <person name="Pinnaka A.K."/>
        </authorList>
    </citation>
    <scope>NUCLEOTIDE SEQUENCE [LARGE SCALE GENOMIC DNA]</scope>
    <source>
        <strain evidence="6 7">K1</strain>
    </source>
</reference>
<dbReference type="PANTHER" id="PTHR30026">
    <property type="entry name" value="OUTER MEMBRANE PROTEIN TOLC"/>
    <property type="match status" value="1"/>
</dbReference>
<evidence type="ECO:0000313" key="7">
    <source>
        <dbReference type="Proteomes" id="UP000005938"/>
    </source>
</evidence>
<accession>I0WJ46</accession>
<evidence type="ECO:0000256" key="5">
    <source>
        <dbReference type="ARBA" id="ARBA00023237"/>
    </source>
</evidence>
<keyword evidence="7" id="KW-1185">Reference proteome</keyword>
<evidence type="ECO:0000313" key="6">
    <source>
        <dbReference type="EMBL" id="EID76412.1"/>
    </source>
</evidence>
<comment type="caution">
    <text evidence="6">The sequence shown here is derived from an EMBL/GenBank/DDBJ whole genome shotgun (WGS) entry which is preliminary data.</text>
</comment>
<dbReference type="EMBL" id="AJJU01000002">
    <property type="protein sequence ID" value="EID76412.1"/>
    <property type="molecule type" value="Genomic_DNA"/>
</dbReference>
<dbReference type="InterPro" id="IPR051906">
    <property type="entry name" value="TolC-like"/>
</dbReference>
<gene>
    <name evidence="6" type="ORF">W5A_00275</name>
</gene>
<dbReference type="AlphaFoldDB" id="I0WJ46"/>
<organism evidence="6 7">
    <name type="scientific">Imtechella halotolerans K1</name>
    <dbReference type="NCBI Taxonomy" id="946077"/>
    <lineage>
        <taxon>Bacteria</taxon>
        <taxon>Pseudomonadati</taxon>
        <taxon>Bacteroidota</taxon>
        <taxon>Flavobacteriia</taxon>
        <taxon>Flavobacteriales</taxon>
        <taxon>Flavobacteriaceae</taxon>
        <taxon>Imtechella</taxon>
    </lineage>
</organism>
<protein>
    <submittedName>
        <fullName evidence="6">Outer membrane efflux protein</fullName>
    </submittedName>
</protein>
<dbReference type="GO" id="GO:1990281">
    <property type="term" value="C:efflux pump complex"/>
    <property type="evidence" value="ECO:0007669"/>
    <property type="project" value="TreeGrafter"/>
</dbReference>
<keyword evidence="3" id="KW-0812">Transmembrane</keyword>
<dbReference type="Gene3D" id="1.20.1600.10">
    <property type="entry name" value="Outer membrane efflux proteins (OEP)"/>
    <property type="match status" value="1"/>
</dbReference>
<proteinExistence type="predicted"/>
<comment type="subcellular location">
    <subcellularLocation>
        <location evidence="1">Cell outer membrane</location>
    </subcellularLocation>
</comment>
<dbReference type="GO" id="GO:0015562">
    <property type="term" value="F:efflux transmembrane transporter activity"/>
    <property type="evidence" value="ECO:0007669"/>
    <property type="project" value="InterPro"/>
</dbReference>
<keyword evidence="5" id="KW-0998">Cell outer membrane</keyword>
<evidence type="ECO:0000256" key="4">
    <source>
        <dbReference type="ARBA" id="ARBA00023136"/>
    </source>
</evidence>
<dbReference type="PANTHER" id="PTHR30026:SF20">
    <property type="entry name" value="OUTER MEMBRANE PROTEIN TOLC"/>
    <property type="match status" value="1"/>
</dbReference>
<dbReference type="STRING" id="946077.W5A_00275"/>
<keyword evidence="2" id="KW-1134">Transmembrane beta strand</keyword>
<evidence type="ECO:0000256" key="1">
    <source>
        <dbReference type="ARBA" id="ARBA00004442"/>
    </source>
</evidence>
<evidence type="ECO:0000256" key="3">
    <source>
        <dbReference type="ARBA" id="ARBA00022692"/>
    </source>
</evidence>
<dbReference type="SUPFAM" id="SSF56954">
    <property type="entry name" value="Outer membrane efflux proteins (OEP)"/>
    <property type="match status" value="1"/>
</dbReference>
<keyword evidence="4" id="KW-0472">Membrane</keyword>
<dbReference type="GO" id="GO:0009279">
    <property type="term" value="C:cell outer membrane"/>
    <property type="evidence" value="ECO:0007669"/>
    <property type="project" value="UniProtKB-SubCell"/>
</dbReference>
<evidence type="ECO:0000256" key="2">
    <source>
        <dbReference type="ARBA" id="ARBA00022452"/>
    </source>
</evidence>